<evidence type="ECO:0000256" key="1">
    <source>
        <dbReference type="SAM" id="Coils"/>
    </source>
</evidence>
<evidence type="ECO:0000313" key="4">
    <source>
        <dbReference type="Proteomes" id="UP000190135"/>
    </source>
</evidence>
<sequence length="135" mass="16001">MSDSEKRVKRLERLMRVQTKKREIEEWRLAHLKRERSELDQKETDIIASLGVDTELHGLFLDSKVRTLRRNDRAKAKNSADQVLSAQRLEQERRREKQAERFREEAERVADARADQKELQSVLENLLSRADASFE</sequence>
<dbReference type="OrthoDB" id="7916473at2"/>
<organism evidence="3 4">
    <name type="scientific">Consotaella salsifontis</name>
    <dbReference type="NCBI Taxonomy" id="1365950"/>
    <lineage>
        <taxon>Bacteria</taxon>
        <taxon>Pseudomonadati</taxon>
        <taxon>Pseudomonadota</taxon>
        <taxon>Alphaproteobacteria</taxon>
        <taxon>Hyphomicrobiales</taxon>
        <taxon>Aurantimonadaceae</taxon>
        <taxon>Consotaella</taxon>
    </lineage>
</organism>
<evidence type="ECO:0008006" key="5">
    <source>
        <dbReference type="Google" id="ProtNLM"/>
    </source>
</evidence>
<evidence type="ECO:0000313" key="3">
    <source>
        <dbReference type="EMBL" id="SJZ82222.1"/>
    </source>
</evidence>
<dbReference type="EMBL" id="FUXL01000003">
    <property type="protein sequence ID" value="SJZ82222.1"/>
    <property type="molecule type" value="Genomic_DNA"/>
</dbReference>
<keyword evidence="1" id="KW-0175">Coiled coil</keyword>
<proteinExistence type="predicted"/>
<feature type="region of interest" description="Disordered" evidence="2">
    <location>
        <begin position="72"/>
        <end position="102"/>
    </location>
</feature>
<dbReference type="Proteomes" id="UP000190135">
    <property type="component" value="Unassembled WGS sequence"/>
</dbReference>
<feature type="coiled-coil region" evidence="1">
    <location>
        <begin position="1"/>
        <end position="42"/>
    </location>
</feature>
<dbReference type="AlphaFoldDB" id="A0A1T4NT13"/>
<dbReference type="RefSeq" id="WP_078707281.1">
    <property type="nucleotide sequence ID" value="NZ_FUXL01000003.1"/>
</dbReference>
<evidence type="ECO:0000256" key="2">
    <source>
        <dbReference type="SAM" id="MobiDB-lite"/>
    </source>
</evidence>
<keyword evidence="4" id="KW-1185">Reference proteome</keyword>
<protein>
    <recommendedName>
        <fullName evidence="5">Flagellar FliJ protein</fullName>
    </recommendedName>
</protein>
<gene>
    <name evidence="3" type="ORF">SAMN05428963_103169</name>
</gene>
<reference evidence="3 4" key="1">
    <citation type="submission" date="2017-02" db="EMBL/GenBank/DDBJ databases">
        <authorList>
            <person name="Peterson S.W."/>
        </authorList>
    </citation>
    <scope>NUCLEOTIDE SEQUENCE [LARGE SCALE GENOMIC DNA]</scope>
    <source>
        <strain evidence="3 4">USBA 369</strain>
    </source>
</reference>
<feature type="compositionally biased region" description="Basic and acidic residues" evidence="2">
    <location>
        <begin position="89"/>
        <end position="102"/>
    </location>
</feature>
<accession>A0A1T4NT13</accession>
<name>A0A1T4NT13_9HYPH</name>
<dbReference type="STRING" id="1365950.SAMN05428963_103169"/>